<keyword evidence="10" id="KW-0496">Mitochondrion</keyword>
<dbReference type="InterPro" id="IPR027417">
    <property type="entry name" value="P-loop_NTPase"/>
</dbReference>
<evidence type="ECO:0000313" key="10">
    <source>
        <dbReference type="EMBL" id="SPQ95622.1"/>
    </source>
</evidence>
<feature type="domain" description="Helicase ATP-binding" evidence="7">
    <location>
        <begin position="62"/>
        <end position="252"/>
    </location>
</feature>
<dbReference type="GO" id="GO:0016787">
    <property type="term" value="F:hydrolase activity"/>
    <property type="evidence" value="ECO:0007669"/>
    <property type="project" value="UniProtKB-KW"/>
</dbReference>
<dbReference type="GO" id="GO:0003676">
    <property type="term" value="F:nucleic acid binding"/>
    <property type="evidence" value="ECO:0007669"/>
    <property type="project" value="InterPro"/>
</dbReference>
<evidence type="ECO:0000259" key="7">
    <source>
        <dbReference type="PROSITE" id="PS51192"/>
    </source>
</evidence>
<reference evidence="10 11" key="1">
    <citation type="submission" date="2018-03" db="EMBL/GenBank/DDBJ databases">
        <authorList>
            <person name="Fogelqvist J."/>
        </authorList>
    </citation>
    <scope>NUCLEOTIDE SEQUENCE [LARGE SCALE GENOMIC DNA]</scope>
</reference>
<dbReference type="SMART" id="SM00490">
    <property type="entry name" value="HELICc"/>
    <property type="match status" value="1"/>
</dbReference>
<dbReference type="CDD" id="cd00268">
    <property type="entry name" value="DEADc"/>
    <property type="match status" value="1"/>
</dbReference>
<name>A0A3P3Y620_PLABS</name>
<feature type="domain" description="DEAD-box RNA helicase Q" evidence="9">
    <location>
        <begin position="31"/>
        <end position="59"/>
    </location>
</feature>
<proteinExistence type="predicted"/>
<dbReference type="AlphaFoldDB" id="A0A3P3Y620"/>
<keyword evidence="4" id="KW-0067">ATP-binding</keyword>
<evidence type="ECO:0000259" key="9">
    <source>
        <dbReference type="PROSITE" id="PS51195"/>
    </source>
</evidence>
<dbReference type="SUPFAM" id="SSF52540">
    <property type="entry name" value="P-loop containing nucleoside triphosphate hydrolases"/>
    <property type="match status" value="1"/>
</dbReference>
<evidence type="ECO:0000259" key="8">
    <source>
        <dbReference type="PROSITE" id="PS51194"/>
    </source>
</evidence>
<feature type="domain" description="Helicase C-terminal" evidence="8">
    <location>
        <begin position="258"/>
        <end position="412"/>
    </location>
</feature>
<dbReference type="InterPro" id="IPR014001">
    <property type="entry name" value="Helicase_ATP-bd"/>
</dbReference>
<evidence type="ECO:0000256" key="6">
    <source>
        <dbReference type="SAM" id="MobiDB-lite"/>
    </source>
</evidence>
<evidence type="ECO:0000256" key="2">
    <source>
        <dbReference type="ARBA" id="ARBA00022801"/>
    </source>
</evidence>
<gene>
    <name evidence="10" type="ORF">PLBR_LOCUS2837</name>
</gene>
<dbReference type="Gene3D" id="3.40.50.300">
    <property type="entry name" value="P-loop containing nucleotide triphosphate hydrolases"/>
    <property type="match status" value="2"/>
</dbReference>
<keyword evidence="2" id="KW-0378">Hydrolase</keyword>
<dbReference type="EMBL" id="OVEO01000004">
    <property type="protein sequence ID" value="SPQ95622.1"/>
    <property type="molecule type" value="Genomic_DNA"/>
</dbReference>
<accession>A0A3P3Y620</accession>
<feature type="region of interest" description="Disordered" evidence="6">
    <location>
        <begin position="425"/>
        <end position="480"/>
    </location>
</feature>
<evidence type="ECO:0000313" key="11">
    <source>
        <dbReference type="Proteomes" id="UP000290189"/>
    </source>
</evidence>
<keyword evidence="1" id="KW-0547">Nucleotide-binding</keyword>
<keyword evidence="3" id="KW-0347">Helicase</keyword>
<evidence type="ECO:0000256" key="4">
    <source>
        <dbReference type="ARBA" id="ARBA00022840"/>
    </source>
</evidence>
<organism evidence="10 11">
    <name type="scientific">Plasmodiophora brassicae</name>
    <name type="common">Clubroot disease agent</name>
    <dbReference type="NCBI Taxonomy" id="37360"/>
    <lineage>
        <taxon>Eukaryota</taxon>
        <taxon>Sar</taxon>
        <taxon>Rhizaria</taxon>
        <taxon>Endomyxa</taxon>
        <taxon>Phytomyxea</taxon>
        <taxon>Plasmodiophorida</taxon>
        <taxon>Plasmodiophoridae</taxon>
        <taxon>Plasmodiophora</taxon>
    </lineage>
</organism>
<evidence type="ECO:0000256" key="5">
    <source>
        <dbReference type="PROSITE-ProRule" id="PRU00552"/>
    </source>
</evidence>
<dbReference type="GO" id="GO:0005524">
    <property type="term" value="F:ATP binding"/>
    <property type="evidence" value="ECO:0007669"/>
    <property type="project" value="UniProtKB-KW"/>
</dbReference>
<protein>
    <recommendedName>
        <fullName evidence="12">RNA helicase</fullName>
    </recommendedName>
</protein>
<evidence type="ECO:0008006" key="12">
    <source>
        <dbReference type="Google" id="ProtNLM"/>
    </source>
</evidence>
<dbReference type="PROSITE" id="PS51195">
    <property type="entry name" value="Q_MOTIF"/>
    <property type="match status" value="1"/>
</dbReference>
<geneLocation type="mitochondrion" evidence="10"/>
<dbReference type="SMART" id="SM00487">
    <property type="entry name" value="DEXDc"/>
    <property type="match status" value="1"/>
</dbReference>
<dbReference type="Pfam" id="PF00271">
    <property type="entry name" value="Helicase_C"/>
    <property type="match status" value="1"/>
</dbReference>
<dbReference type="InterPro" id="IPR044742">
    <property type="entry name" value="DEAD/DEAH_RhlB"/>
</dbReference>
<dbReference type="PROSITE" id="PS51194">
    <property type="entry name" value="HELICASE_CTER"/>
    <property type="match status" value="1"/>
</dbReference>
<sequence>MPRMGGVAGWCLGSRVARTFLRRMATAADRASFAGLGLNTSVCDALTDMKIATPTWIQAEVIPRVLARKDVLLADQTGTGKTLAYLAPVMQLIKNIDADTGVMACAGKPRGVVVVPSRELAVQVANVAKMLSHHLKLSVRVMLGGAKIRVQRSDLSSPIDLVIGTPGRIRKLVYTRDCRLGDVQFVVIDEADTLFDPKCGFLDELDAGLLTPVRNLKAKAKGGPVQFILVSATMRQQKLHRLPSAMTVDFVGIGARDKVEVLVSTLRQMTTRPIHDPVVIFCNTTDSCRAVDHALHDSGFSNTACLHGDILPKTRRENFTKFTSGEKSILVTSDVAFRGLDFPTKTRVVMFDFPLNPCDFLHRAGRTARAGSTGVVVAFVSKRDQVLARAIKNAMARGESIESLSSSASDYKRAPSAKVVYSPRKRDGPVVFSGNENRFFKRPKPRPVEQHTKRDDLSAKSSSTRDKRRTRDRLVQHHERSGTSFSLEKWCEKKSVDSLSLIVTGGRSPKHKVAALSLHPDKFESHRVPEEQRPFRLALLKILTEKNSRERSGADKVWNPFHHWFGWGPSHFE</sequence>
<dbReference type="InterPro" id="IPR011545">
    <property type="entry name" value="DEAD/DEAH_box_helicase_dom"/>
</dbReference>
<evidence type="ECO:0000256" key="1">
    <source>
        <dbReference type="ARBA" id="ARBA00022741"/>
    </source>
</evidence>
<dbReference type="InterPro" id="IPR014014">
    <property type="entry name" value="RNA_helicase_DEAD_Q_motif"/>
</dbReference>
<dbReference type="Proteomes" id="UP000290189">
    <property type="component" value="Unassembled WGS sequence"/>
</dbReference>
<evidence type="ECO:0000256" key="3">
    <source>
        <dbReference type="ARBA" id="ARBA00022806"/>
    </source>
</evidence>
<dbReference type="PANTHER" id="PTHR47960">
    <property type="entry name" value="DEAD-BOX ATP-DEPENDENT RNA HELICASE 50"/>
    <property type="match status" value="1"/>
</dbReference>
<dbReference type="Pfam" id="PF00270">
    <property type="entry name" value="DEAD"/>
    <property type="match status" value="1"/>
</dbReference>
<dbReference type="CDD" id="cd18787">
    <property type="entry name" value="SF2_C_DEAD"/>
    <property type="match status" value="1"/>
</dbReference>
<dbReference type="InterPro" id="IPR001650">
    <property type="entry name" value="Helicase_C-like"/>
</dbReference>
<feature type="compositionally biased region" description="Basic and acidic residues" evidence="6">
    <location>
        <begin position="446"/>
        <end position="458"/>
    </location>
</feature>
<dbReference type="GO" id="GO:0003724">
    <property type="term" value="F:RNA helicase activity"/>
    <property type="evidence" value="ECO:0007669"/>
    <property type="project" value="InterPro"/>
</dbReference>
<dbReference type="PROSITE" id="PS51192">
    <property type="entry name" value="HELICASE_ATP_BIND_1"/>
    <property type="match status" value="1"/>
</dbReference>
<feature type="short sequence motif" description="Q motif" evidence="5">
    <location>
        <begin position="31"/>
        <end position="59"/>
    </location>
</feature>